<feature type="compositionally biased region" description="Basic and acidic residues" evidence="2">
    <location>
        <begin position="138"/>
        <end position="152"/>
    </location>
</feature>
<reference evidence="4" key="1">
    <citation type="journal article" date="2024" name="IScience">
        <title>Strigolactones Initiate the Formation of Haustorium-like Structures in Castilleja.</title>
        <authorList>
            <person name="Buerger M."/>
            <person name="Peterson D."/>
            <person name="Chory J."/>
        </authorList>
    </citation>
    <scope>NUCLEOTIDE SEQUENCE [LARGE SCALE GENOMIC DNA]</scope>
</reference>
<feature type="compositionally biased region" description="Polar residues" evidence="2">
    <location>
        <begin position="153"/>
        <end position="163"/>
    </location>
</feature>
<name>A0ABD3CCX0_9LAMI</name>
<keyword evidence="4" id="KW-1185">Reference proteome</keyword>
<proteinExistence type="predicted"/>
<feature type="region of interest" description="Disordered" evidence="2">
    <location>
        <begin position="138"/>
        <end position="187"/>
    </location>
</feature>
<dbReference type="AlphaFoldDB" id="A0ABD3CCX0"/>
<protein>
    <submittedName>
        <fullName evidence="3">Uncharacterized protein</fullName>
    </submittedName>
</protein>
<evidence type="ECO:0000313" key="3">
    <source>
        <dbReference type="EMBL" id="KAL3626906.1"/>
    </source>
</evidence>
<organism evidence="3 4">
    <name type="scientific">Castilleja foliolosa</name>
    <dbReference type="NCBI Taxonomy" id="1961234"/>
    <lineage>
        <taxon>Eukaryota</taxon>
        <taxon>Viridiplantae</taxon>
        <taxon>Streptophyta</taxon>
        <taxon>Embryophyta</taxon>
        <taxon>Tracheophyta</taxon>
        <taxon>Spermatophyta</taxon>
        <taxon>Magnoliopsida</taxon>
        <taxon>eudicotyledons</taxon>
        <taxon>Gunneridae</taxon>
        <taxon>Pentapetalae</taxon>
        <taxon>asterids</taxon>
        <taxon>lamiids</taxon>
        <taxon>Lamiales</taxon>
        <taxon>Orobanchaceae</taxon>
        <taxon>Pedicularideae</taxon>
        <taxon>Castillejinae</taxon>
        <taxon>Castilleja</taxon>
    </lineage>
</organism>
<comment type="caution">
    <text evidence="3">The sequence shown here is derived from an EMBL/GenBank/DDBJ whole genome shotgun (WGS) entry which is preliminary data.</text>
</comment>
<feature type="compositionally biased region" description="Polar residues" evidence="2">
    <location>
        <begin position="174"/>
        <end position="184"/>
    </location>
</feature>
<evidence type="ECO:0000256" key="1">
    <source>
        <dbReference type="SAM" id="Coils"/>
    </source>
</evidence>
<accession>A0ABD3CCX0</accession>
<evidence type="ECO:0000256" key="2">
    <source>
        <dbReference type="SAM" id="MobiDB-lite"/>
    </source>
</evidence>
<dbReference type="EMBL" id="JAVIJP010000041">
    <property type="protein sequence ID" value="KAL3626906.1"/>
    <property type="molecule type" value="Genomic_DNA"/>
</dbReference>
<evidence type="ECO:0000313" key="4">
    <source>
        <dbReference type="Proteomes" id="UP001632038"/>
    </source>
</evidence>
<feature type="coiled-coil region" evidence="1">
    <location>
        <begin position="57"/>
        <end position="99"/>
    </location>
</feature>
<dbReference type="Proteomes" id="UP001632038">
    <property type="component" value="Unassembled WGS sequence"/>
</dbReference>
<gene>
    <name evidence="3" type="ORF">CASFOL_029217</name>
</gene>
<sequence>MEEAYHHLLHYYSDPHPHNPNINYHEPAYNFYESYEPEIYYDYHEPPSEQESTLPIIAELTQKLDERLESMENQMNERFDKLERAMGQIAKTVKELQSQEVSEQVWTSPVALDVEPLVSLEPVHFDITEETHDDVDIAYDRTSSRRPFDHTIRSNGAPNNPGQNVPRLSFDGTIRSNEPSNGNGQDARFNRKFALQKTARLPRKKFLGTIGDFLGKEFTEELTEENIWLAKVGSVEPTEEPHFLAFVGRIYSSVYVPIETSQNSPPEENVPRYTEETWLPRYTEEIIPR</sequence>
<keyword evidence="1" id="KW-0175">Coiled coil</keyword>